<evidence type="ECO:0000313" key="3">
    <source>
        <dbReference type="Proteomes" id="UP000247790"/>
    </source>
</evidence>
<comment type="caution">
    <text evidence="2">The sequence shown here is derived from an EMBL/GenBank/DDBJ whole genome shotgun (WGS) entry which is preliminary data.</text>
</comment>
<reference evidence="2 3" key="1">
    <citation type="submission" date="2018-06" db="EMBL/GenBank/DDBJ databases">
        <title>Genomic Encyclopedia of Type Strains, Phase III (KMG-III): the genomes of soil and plant-associated and newly described type strains.</title>
        <authorList>
            <person name="Whitman W."/>
        </authorList>
    </citation>
    <scope>NUCLEOTIDE SEQUENCE [LARGE SCALE GENOMIC DNA]</scope>
    <source>
        <strain evidence="2 3">CECT 7022</strain>
    </source>
</reference>
<evidence type="ECO:0000313" key="2">
    <source>
        <dbReference type="EMBL" id="PYE51797.1"/>
    </source>
</evidence>
<dbReference type="AlphaFoldDB" id="A0A2V4VWF8"/>
<gene>
    <name evidence="2" type="ORF">DFQ00_102593</name>
</gene>
<feature type="region of interest" description="Disordered" evidence="1">
    <location>
        <begin position="62"/>
        <end position="83"/>
    </location>
</feature>
<name>A0A2V4VWF8_PAEBA</name>
<protein>
    <submittedName>
        <fullName evidence="2">Uncharacterized protein</fullName>
    </submittedName>
</protein>
<dbReference type="EMBL" id="QJSW01000002">
    <property type="protein sequence ID" value="PYE51797.1"/>
    <property type="molecule type" value="Genomic_DNA"/>
</dbReference>
<proteinExistence type="predicted"/>
<accession>A0A2V4VWF8</accession>
<dbReference type="Proteomes" id="UP000247790">
    <property type="component" value="Unassembled WGS sequence"/>
</dbReference>
<organism evidence="2 3">
    <name type="scientific">Paenibacillus barcinonensis</name>
    <dbReference type="NCBI Taxonomy" id="198119"/>
    <lineage>
        <taxon>Bacteria</taxon>
        <taxon>Bacillati</taxon>
        <taxon>Bacillota</taxon>
        <taxon>Bacilli</taxon>
        <taxon>Bacillales</taxon>
        <taxon>Paenibacillaceae</taxon>
        <taxon>Paenibacillus</taxon>
    </lineage>
</organism>
<evidence type="ECO:0000256" key="1">
    <source>
        <dbReference type="SAM" id="MobiDB-lite"/>
    </source>
</evidence>
<sequence>MNPFTGEPVTDDYAKMMISSLKWSQIVAGIGMVTGSMKSGKGPYKGRGTSAALDKVKQTIRDAKAKREQAGKSGKGPGNGSKVNISKEVEIVNKRGESLGELDEIDLVNMIFYEDKSAQGLHKVNPKTGLPAQTPQQFADKQILIKTRNRINALENATSTRATKNGSSEIPNLEDIKDIREFVFRLDGNTPDLKQAVENSLSRLRQEFPDYKFSAIFGGK</sequence>